<dbReference type="HOGENOM" id="CLU_090940_1_1_6"/>
<sequence>MKVTDTRIPDVKIIEPSVFGDERGFFMETWNQKQFEELVTGKLTQFVQDNHSKSKKGILRGLHYQTENTQGKLVRVISGEVFDVAVDIRKGSPTFGQWIGEYLSAENKRQLWIPEGFAHGFYVTSEEAEFVYKCTDYYNPTAEVSIKWDDPTVNIEWPLKMLPSLSNKDKKAKMFNDVIKEIYGDNNAN</sequence>
<keyword evidence="7 8" id="KW-0413">Isomerase</keyword>
<gene>
    <name evidence="8" type="primary">rfbC</name>
    <name evidence="8" type="ordered locus">VFMJ11_0160</name>
</gene>
<dbReference type="EC" id="5.1.3.13" evidence="3 7"/>
<comment type="function">
    <text evidence="2 7">Catalyzes the epimerization of the C3' and C5'positions of dTDP-6-deoxy-D-xylo-4-hexulose, forming dTDP-6-deoxy-L-lyxo-4-hexulose.</text>
</comment>
<evidence type="ECO:0000256" key="2">
    <source>
        <dbReference type="ARBA" id="ARBA00001997"/>
    </source>
</evidence>
<dbReference type="GO" id="GO:0019305">
    <property type="term" value="P:dTDP-rhamnose biosynthetic process"/>
    <property type="evidence" value="ECO:0007669"/>
    <property type="project" value="UniProtKB-UniRule"/>
</dbReference>
<comment type="pathway">
    <text evidence="7">Carbohydrate biosynthesis; dTDP-L-rhamnose biosynthesis.</text>
</comment>
<evidence type="ECO:0000256" key="7">
    <source>
        <dbReference type="RuleBase" id="RU364069"/>
    </source>
</evidence>
<dbReference type="Proteomes" id="UP000001857">
    <property type="component" value="Chromosome I"/>
</dbReference>
<evidence type="ECO:0000256" key="5">
    <source>
        <dbReference type="PIRSR" id="PIRSR600888-1"/>
    </source>
</evidence>
<evidence type="ECO:0000256" key="6">
    <source>
        <dbReference type="PIRSR" id="PIRSR600888-3"/>
    </source>
</evidence>
<proteinExistence type="inferred from homology"/>
<evidence type="ECO:0000256" key="4">
    <source>
        <dbReference type="ARBA" id="ARBA00019595"/>
    </source>
</evidence>
<reference evidence="9" key="1">
    <citation type="submission" date="2008-08" db="EMBL/GenBank/DDBJ databases">
        <title>Complete sequence of Vibrio fischeri strain MJ11.</title>
        <authorList>
            <person name="Mandel M.J."/>
            <person name="Stabb E.V."/>
            <person name="Ruby E.G."/>
            <person name="Ferriera S."/>
            <person name="Johnson J."/>
            <person name="Kravitz S."/>
            <person name="Beeson K."/>
            <person name="Sutton G."/>
            <person name="Rogers Y.-H."/>
            <person name="Friedman R."/>
            <person name="Frazier M."/>
            <person name="Venter J.C."/>
        </authorList>
    </citation>
    <scope>NUCLEOTIDE SEQUENCE [LARGE SCALE GENOMIC DNA]</scope>
    <source>
        <strain evidence="9">MJ11</strain>
    </source>
</reference>
<dbReference type="GO" id="GO:0005829">
    <property type="term" value="C:cytosol"/>
    <property type="evidence" value="ECO:0007669"/>
    <property type="project" value="TreeGrafter"/>
</dbReference>
<evidence type="ECO:0000256" key="1">
    <source>
        <dbReference type="ARBA" id="ARBA00001298"/>
    </source>
</evidence>
<dbReference type="GO" id="GO:0000271">
    <property type="term" value="P:polysaccharide biosynthetic process"/>
    <property type="evidence" value="ECO:0007669"/>
    <property type="project" value="TreeGrafter"/>
</dbReference>
<reference evidence="8 9" key="2">
    <citation type="journal article" date="2009" name="Nature">
        <title>A single regulatory gene is sufficient to alter bacterial host range.</title>
        <authorList>
            <person name="Mandel M.J."/>
            <person name="Wollenberg M.S."/>
            <person name="Stabb E.V."/>
            <person name="Visick K.L."/>
            <person name="Ruby E.G."/>
        </authorList>
    </citation>
    <scope>NUCLEOTIDE SEQUENCE [LARGE SCALE GENOMIC DNA]</scope>
    <source>
        <strain evidence="8 9">MJ11</strain>
    </source>
</reference>
<dbReference type="PANTHER" id="PTHR21047">
    <property type="entry name" value="DTDP-6-DEOXY-D-GLUCOSE-3,5 EPIMERASE"/>
    <property type="match status" value="1"/>
</dbReference>
<comment type="catalytic activity">
    <reaction evidence="1 7">
        <text>dTDP-4-dehydro-6-deoxy-alpha-D-glucose = dTDP-4-dehydro-beta-L-rhamnose</text>
        <dbReference type="Rhea" id="RHEA:16969"/>
        <dbReference type="ChEBI" id="CHEBI:57649"/>
        <dbReference type="ChEBI" id="CHEBI:62830"/>
        <dbReference type="EC" id="5.1.3.13"/>
    </reaction>
</comment>
<dbReference type="EMBL" id="CP001139">
    <property type="protein sequence ID" value="ACH64852.1"/>
    <property type="molecule type" value="Genomic_DNA"/>
</dbReference>
<dbReference type="InterPro" id="IPR011051">
    <property type="entry name" value="RmlC_Cupin_sf"/>
</dbReference>
<dbReference type="InterPro" id="IPR014710">
    <property type="entry name" value="RmlC-like_jellyroll"/>
</dbReference>
<accession>B5FFU4</accession>
<organism evidence="8 9">
    <name type="scientific">Aliivibrio fischeri (strain MJ11)</name>
    <name type="common">Vibrio fischeri</name>
    <dbReference type="NCBI Taxonomy" id="388396"/>
    <lineage>
        <taxon>Bacteria</taxon>
        <taxon>Pseudomonadati</taxon>
        <taxon>Pseudomonadota</taxon>
        <taxon>Gammaproteobacteria</taxon>
        <taxon>Vibrionales</taxon>
        <taxon>Vibrionaceae</taxon>
        <taxon>Aliivibrio</taxon>
    </lineage>
</organism>
<dbReference type="SUPFAM" id="SSF51182">
    <property type="entry name" value="RmlC-like cupins"/>
    <property type="match status" value="1"/>
</dbReference>
<evidence type="ECO:0000313" key="8">
    <source>
        <dbReference type="EMBL" id="ACH64852.1"/>
    </source>
</evidence>
<dbReference type="KEGG" id="vfm:VFMJ11_0160"/>
<feature type="active site" description="Proton donor" evidence="5">
    <location>
        <position position="132"/>
    </location>
</feature>
<dbReference type="CDD" id="cd00438">
    <property type="entry name" value="cupin_RmlC"/>
    <property type="match status" value="1"/>
</dbReference>
<name>B5FFU4_ALIFM</name>
<dbReference type="UniPathway" id="UPA00124"/>
<evidence type="ECO:0000313" key="9">
    <source>
        <dbReference type="Proteomes" id="UP000001857"/>
    </source>
</evidence>
<protein>
    <recommendedName>
        <fullName evidence="4 7">dTDP-4-dehydrorhamnose 3,5-epimerase</fullName>
        <ecNumber evidence="3 7">5.1.3.13</ecNumber>
    </recommendedName>
    <alternativeName>
        <fullName evidence="7">Thymidine diphospho-4-keto-rhamnose 3,5-epimerase</fullName>
    </alternativeName>
</protein>
<feature type="active site" description="Proton acceptor" evidence="5">
    <location>
        <position position="63"/>
    </location>
</feature>
<comment type="subunit">
    <text evidence="7">Homodimer.</text>
</comment>
<dbReference type="PANTHER" id="PTHR21047:SF2">
    <property type="entry name" value="THYMIDINE DIPHOSPHO-4-KETO-RHAMNOSE 3,5-EPIMERASE"/>
    <property type="match status" value="1"/>
</dbReference>
<dbReference type="NCBIfam" id="TIGR01221">
    <property type="entry name" value="rmlC"/>
    <property type="match status" value="1"/>
</dbReference>
<dbReference type="Gene3D" id="2.60.120.10">
    <property type="entry name" value="Jelly Rolls"/>
    <property type="match status" value="1"/>
</dbReference>
<dbReference type="GO" id="GO:0008830">
    <property type="term" value="F:dTDP-4-dehydrorhamnose 3,5-epimerase activity"/>
    <property type="evidence" value="ECO:0007669"/>
    <property type="project" value="UniProtKB-UniRule"/>
</dbReference>
<comment type="similarity">
    <text evidence="7">Belongs to the dTDP-4-dehydrorhamnose 3,5-epimerase family.</text>
</comment>
<evidence type="ECO:0000256" key="3">
    <source>
        <dbReference type="ARBA" id="ARBA00012098"/>
    </source>
</evidence>
<dbReference type="InterPro" id="IPR000888">
    <property type="entry name" value="RmlC-like"/>
</dbReference>
<feature type="site" description="Participates in a stacking interaction with the thymidine ring of dTDP-4-oxo-6-deoxyglucose" evidence="6">
    <location>
        <position position="138"/>
    </location>
</feature>
<dbReference type="AlphaFoldDB" id="B5FFU4"/>
<dbReference type="RefSeq" id="WP_012532661.1">
    <property type="nucleotide sequence ID" value="NC_011184.1"/>
</dbReference>
<dbReference type="Pfam" id="PF00908">
    <property type="entry name" value="dTDP_sugar_isom"/>
    <property type="match status" value="1"/>
</dbReference>